<dbReference type="Gene3D" id="1.25.40.390">
    <property type="match status" value="1"/>
</dbReference>
<dbReference type="Pfam" id="PF14322">
    <property type="entry name" value="SusD-like_3"/>
    <property type="match status" value="1"/>
</dbReference>
<accession>A0A0B7H640</accession>
<comment type="similarity">
    <text evidence="2">Belongs to the SusD family.</text>
</comment>
<keyword evidence="5" id="KW-0998">Cell outer membrane</keyword>
<dbReference type="GO" id="GO:0009279">
    <property type="term" value="C:cell outer membrane"/>
    <property type="evidence" value="ECO:0007669"/>
    <property type="project" value="UniProtKB-SubCell"/>
</dbReference>
<evidence type="ECO:0000256" key="4">
    <source>
        <dbReference type="ARBA" id="ARBA00023136"/>
    </source>
</evidence>
<sequence>MKNIVKIIMLLVVVFTMSCSKDFLETSPSSSIGQKQAEQTEQGVGAILQGLHSMVYTYNFGQGFGLGQPSMAVQLDIMGDDVINTLPAFYMEQYRYTGSMTASNDSHINYKAWDYYYTIIQHANKLLNGIENLSGLSPETKANFLGQGYAFRAWAYHNLVQLFGKRYQKGGANDQLGVIIRTPDKLEDHLPRSTVAEVYDYIQADMTKALEYLKDVPNSGKKNDLRYATVCGIAARIALSKENWEEAEKYASLAIEKSGASLQTGKSLLNGFNDINATEWMWAYKQGADQNFYYNGFFAHYSYNFNSSRIRSLRIAINRDIYDDMGENDVRRKWWVCLDRGDKIPSDAYDLYFRGGVSNPNWEITGQSIKFKALSATDSRGDVVVMRLAEMYYIKAEAEARQSKEAQARETLNKIMITRDPDYNTVATGDALINEVMRNKRIDLWLEGQRFFDMKRLKEVHNRVNSKNITRYLRGSRKQTAINRNSGEFVQNIPTSPDSKYWQFAIPYGEIKGNPLCQQNEL</sequence>
<comment type="subcellular location">
    <subcellularLocation>
        <location evidence="1">Cell outer membrane</location>
    </subcellularLocation>
</comment>
<dbReference type="RefSeq" id="WP_041998942.1">
    <property type="nucleotide sequence ID" value="NZ_CP022382.1"/>
</dbReference>
<dbReference type="InterPro" id="IPR011990">
    <property type="entry name" value="TPR-like_helical_dom_sf"/>
</dbReference>
<protein>
    <submittedName>
        <fullName evidence="8">Uncharacterized protein</fullName>
    </submittedName>
</protein>
<evidence type="ECO:0000256" key="5">
    <source>
        <dbReference type="ARBA" id="ARBA00023237"/>
    </source>
</evidence>
<dbReference type="GeneID" id="69579431"/>
<evidence type="ECO:0000256" key="2">
    <source>
        <dbReference type="ARBA" id="ARBA00006275"/>
    </source>
</evidence>
<evidence type="ECO:0000259" key="7">
    <source>
        <dbReference type="Pfam" id="PF14322"/>
    </source>
</evidence>
<organism evidence="8 9">
    <name type="scientific">Capnocytophaga canimorsus</name>
    <dbReference type="NCBI Taxonomy" id="28188"/>
    <lineage>
        <taxon>Bacteria</taxon>
        <taxon>Pseudomonadati</taxon>
        <taxon>Bacteroidota</taxon>
        <taxon>Flavobacteriia</taxon>
        <taxon>Flavobacteriales</taxon>
        <taxon>Flavobacteriaceae</taxon>
        <taxon>Capnocytophaga</taxon>
    </lineage>
</organism>
<name>A0A0B7H640_9FLAO</name>
<evidence type="ECO:0000313" key="8">
    <source>
        <dbReference type="EMBL" id="CEN33392.1"/>
    </source>
</evidence>
<dbReference type="InterPro" id="IPR012944">
    <property type="entry name" value="SusD_RagB_dom"/>
</dbReference>
<proteinExistence type="inferred from homology"/>
<gene>
    <name evidence="8" type="ORF">CCAN12_410012</name>
</gene>
<dbReference type="InterPro" id="IPR033985">
    <property type="entry name" value="SusD-like_N"/>
</dbReference>
<evidence type="ECO:0000313" key="9">
    <source>
        <dbReference type="Proteomes" id="UP000044026"/>
    </source>
</evidence>
<evidence type="ECO:0000256" key="1">
    <source>
        <dbReference type="ARBA" id="ARBA00004442"/>
    </source>
</evidence>
<keyword evidence="4" id="KW-0472">Membrane</keyword>
<dbReference type="Proteomes" id="UP000044026">
    <property type="component" value="Unassembled WGS sequence"/>
</dbReference>
<evidence type="ECO:0000259" key="6">
    <source>
        <dbReference type="Pfam" id="PF07980"/>
    </source>
</evidence>
<dbReference type="Pfam" id="PF07980">
    <property type="entry name" value="SusD_RagB"/>
    <property type="match status" value="1"/>
</dbReference>
<reference evidence="8 9" key="1">
    <citation type="submission" date="2015-01" db="EMBL/GenBank/DDBJ databases">
        <authorList>
            <person name="Xiang T."/>
            <person name="Song Y."/>
            <person name="Huang L."/>
            <person name="Wang B."/>
            <person name="Wu P."/>
        </authorList>
    </citation>
    <scope>NUCLEOTIDE SEQUENCE [LARGE SCALE GENOMIC DNA]</scope>
    <source>
        <strain evidence="8 9">Cc12</strain>
    </source>
</reference>
<dbReference type="AlphaFoldDB" id="A0A0B7H640"/>
<dbReference type="SUPFAM" id="SSF48452">
    <property type="entry name" value="TPR-like"/>
    <property type="match status" value="1"/>
</dbReference>
<feature type="domain" description="SusD-like N-terminal" evidence="7">
    <location>
        <begin position="93"/>
        <end position="238"/>
    </location>
</feature>
<keyword evidence="3" id="KW-0732">Signal</keyword>
<evidence type="ECO:0000256" key="3">
    <source>
        <dbReference type="ARBA" id="ARBA00022729"/>
    </source>
</evidence>
<dbReference type="PROSITE" id="PS51257">
    <property type="entry name" value="PROKAR_LIPOPROTEIN"/>
    <property type="match status" value="1"/>
</dbReference>
<feature type="domain" description="RagB/SusD" evidence="6">
    <location>
        <begin position="375"/>
        <end position="521"/>
    </location>
</feature>
<dbReference type="EMBL" id="CDOE01000036">
    <property type="protein sequence ID" value="CEN33392.1"/>
    <property type="molecule type" value="Genomic_DNA"/>
</dbReference>